<evidence type="ECO:0000313" key="3">
    <source>
        <dbReference type="Proteomes" id="UP000316123"/>
    </source>
</evidence>
<dbReference type="RefSeq" id="WP_065925838.1">
    <property type="nucleotide sequence ID" value="NZ_FNSU01000004.1"/>
</dbReference>
<comment type="caution">
    <text evidence="2">The sequence shown here is derived from an EMBL/GenBank/DDBJ whole genome shotgun (WGS) entry which is preliminary data.</text>
</comment>
<evidence type="ECO:0000313" key="2">
    <source>
        <dbReference type="EMBL" id="TWR48002.1"/>
    </source>
</evidence>
<dbReference type="OrthoDB" id="9896000at2"/>
<dbReference type="EMBL" id="VFEQ01000042">
    <property type="protein sequence ID" value="TWR48002.1"/>
    <property type="molecule type" value="Genomic_DNA"/>
</dbReference>
<organism evidence="2 3">
    <name type="scientific">Pseudomonas marginalis</name>
    <name type="common">Pseudomonas panacis</name>
    <dbReference type="NCBI Taxonomy" id="298"/>
    <lineage>
        <taxon>Bacteria</taxon>
        <taxon>Pseudomonadati</taxon>
        <taxon>Pseudomonadota</taxon>
        <taxon>Gammaproteobacteria</taxon>
        <taxon>Pseudomonadales</taxon>
        <taxon>Pseudomonadaceae</taxon>
        <taxon>Pseudomonas</taxon>
    </lineage>
</organism>
<proteinExistence type="predicted"/>
<sequence>MSSQKTKKLPSLQINEAKPPTPPSDYWLLSLRDVPPEGATAVIQPTDIGTSNDRLQIYIDGEVVVDKEFNNQPPREIQAFIPRDALLKNIGQRQIHYMIRIGQGNGEMGDSEKFHITH</sequence>
<dbReference type="AlphaFoldDB" id="A0A9X9BKZ2"/>
<accession>A0A9X9BKZ2</accession>
<dbReference type="Proteomes" id="UP000316123">
    <property type="component" value="Unassembled WGS sequence"/>
</dbReference>
<protein>
    <submittedName>
        <fullName evidence="2">Uncharacterized protein</fullName>
    </submittedName>
</protein>
<gene>
    <name evidence="2" type="ORF">FIV41_32160</name>
</gene>
<reference evidence="2 3" key="1">
    <citation type="submission" date="2019-06" db="EMBL/GenBank/DDBJ databases">
        <title>Pseudomonas bimorpha sp. nov. isolated from bovine raw milk and skim milk concentrate.</title>
        <authorList>
            <person name="Hofmann K."/>
            <person name="Huptas C."/>
            <person name="Doll E."/>
            <person name="Scherer S."/>
            <person name="Wenning M."/>
        </authorList>
    </citation>
    <scope>NUCLEOTIDE SEQUENCE [LARGE SCALE GENOMIC DNA]</scope>
    <source>
        <strain evidence="2 3">DSM 13124</strain>
    </source>
</reference>
<feature type="region of interest" description="Disordered" evidence="1">
    <location>
        <begin position="1"/>
        <end position="22"/>
    </location>
</feature>
<name>A0A9X9BKZ2_PSEMA</name>
<evidence type="ECO:0000256" key="1">
    <source>
        <dbReference type="SAM" id="MobiDB-lite"/>
    </source>
</evidence>